<evidence type="ECO:0000259" key="4">
    <source>
        <dbReference type="PROSITE" id="PS50949"/>
    </source>
</evidence>
<keyword evidence="6" id="KW-1185">Reference proteome</keyword>
<gene>
    <name evidence="5" type="ORF">ATO8_16505</name>
</gene>
<organism evidence="5 6">
    <name type="scientific">Roseivivax marinus</name>
    <dbReference type="NCBI Taxonomy" id="1379903"/>
    <lineage>
        <taxon>Bacteria</taxon>
        <taxon>Pseudomonadati</taxon>
        <taxon>Pseudomonadota</taxon>
        <taxon>Alphaproteobacteria</taxon>
        <taxon>Rhodobacterales</taxon>
        <taxon>Roseobacteraceae</taxon>
        <taxon>Roseivivax</taxon>
    </lineage>
</organism>
<dbReference type="Gene3D" id="1.10.10.10">
    <property type="entry name" value="Winged helix-like DNA-binding domain superfamily/Winged helix DNA-binding domain"/>
    <property type="match status" value="1"/>
</dbReference>
<dbReference type="STRING" id="1379903.ATO8_16505"/>
<dbReference type="GO" id="GO:0003677">
    <property type="term" value="F:DNA binding"/>
    <property type="evidence" value="ECO:0007669"/>
    <property type="project" value="UniProtKB-KW"/>
</dbReference>
<dbReference type="InterPro" id="IPR011711">
    <property type="entry name" value="GntR_C"/>
</dbReference>
<protein>
    <submittedName>
        <fullName evidence="5">GntR family transcriptional regulator</fullName>
    </submittedName>
</protein>
<keyword evidence="3" id="KW-0804">Transcription</keyword>
<comment type="caution">
    <text evidence="5">The sequence shown here is derived from an EMBL/GenBank/DDBJ whole genome shotgun (WGS) entry which is preliminary data.</text>
</comment>
<accession>W4HFR0</accession>
<dbReference type="InterPro" id="IPR008920">
    <property type="entry name" value="TF_FadR/GntR_C"/>
</dbReference>
<dbReference type="CDD" id="cd07377">
    <property type="entry name" value="WHTH_GntR"/>
    <property type="match status" value="1"/>
</dbReference>
<dbReference type="PROSITE" id="PS50949">
    <property type="entry name" value="HTH_GNTR"/>
    <property type="match status" value="1"/>
</dbReference>
<dbReference type="Pfam" id="PF00392">
    <property type="entry name" value="GntR"/>
    <property type="match status" value="1"/>
</dbReference>
<reference evidence="5 6" key="1">
    <citation type="journal article" date="2014" name="Antonie Van Leeuwenhoek">
        <title>Roseivivax atlanticus sp. nov., isolated from surface seawater of the Atlantic Ocean.</title>
        <authorList>
            <person name="Li G."/>
            <person name="Lai Q."/>
            <person name="Liu X."/>
            <person name="Sun F."/>
            <person name="Shao Z."/>
        </authorList>
    </citation>
    <scope>NUCLEOTIDE SEQUENCE [LARGE SCALE GENOMIC DNA]</scope>
    <source>
        <strain evidence="5 6">22II-s10s</strain>
    </source>
</reference>
<dbReference type="PANTHER" id="PTHR43537">
    <property type="entry name" value="TRANSCRIPTIONAL REGULATOR, GNTR FAMILY"/>
    <property type="match status" value="1"/>
</dbReference>
<dbReference type="GO" id="GO:0003700">
    <property type="term" value="F:DNA-binding transcription factor activity"/>
    <property type="evidence" value="ECO:0007669"/>
    <property type="project" value="InterPro"/>
</dbReference>
<evidence type="ECO:0000313" key="6">
    <source>
        <dbReference type="Proteomes" id="UP000019063"/>
    </source>
</evidence>
<name>W4HFR0_9RHOB</name>
<dbReference type="PANTHER" id="PTHR43537:SF49">
    <property type="entry name" value="TRANSCRIPTIONAL REGULATORY PROTEIN"/>
    <property type="match status" value="1"/>
</dbReference>
<evidence type="ECO:0000256" key="3">
    <source>
        <dbReference type="ARBA" id="ARBA00023163"/>
    </source>
</evidence>
<sequence>MRSVDGGSASGTGAASQGESVYARMLDDIRSGVLAPGARLLETEIAQRLEVSRTPVREAIRRLEADGLVSHMPRAGATVRRLAYSEIMELYEMRTVLEGTAARLAARSASGVELDELQSLNDEMAGAEGDGAQLFALNQLFHRTLIDAARNRFLVKSVNAVHTTLLILGPSTLGRPDRAPAAVTEHQAVLDALRSRDGDAAEGAMRHHMEAAQRTRLRMLRDIGILDDSYPEDAL</sequence>
<dbReference type="SMART" id="SM00895">
    <property type="entry name" value="FCD"/>
    <property type="match status" value="1"/>
</dbReference>
<dbReference type="SMART" id="SM00345">
    <property type="entry name" value="HTH_GNTR"/>
    <property type="match status" value="1"/>
</dbReference>
<dbReference type="eggNOG" id="COG1802">
    <property type="taxonomic scope" value="Bacteria"/>
</dbReference>
<keyword evidence="1" id="KW-0805">Transcription regulation</keyword>
<evidence type="ECO:0000256" key="2">
    <source>
        <dbReference type="ARBA" id="ARBA00023125"/>
    </source>
</evidence>
<dbReference type="Proteomes" id="UP000019063">
    <property type="component" value="Unassembled WGS sequence"/>
</dbReference>
<dbReference type="Pfam" id="PF07729">
    <property type="entry name" value="FCD"/>
    <property type="match status" value="1"/>
</dbReference>
<dbReference type="PRINTS" id="PR00035">
    <property type="entry name" value="HTHGNTR"/>
</dbReference>
<dbReference type="EMBL" id="AQQW01000011">
    <property type="protein sequence ID" value="ETW11534.1"/>
    <property type="molecule type" value="Genomic_DNA"/>
</dbReference>
<evidence type="ECO:0000313" key="5">
    <source>
        <dbReference type="EMBL" id="ETW11534.1"/>
    </source>
</evidence>
<dbReference type="AlphaFoldDB" id="W4HFR0"/>
<keyword evidence="2" id="KW-0238">DNA-binding</keyword>
<dbReference type="InterPro" id="IPR036388">
    <property type="entry name" value="WH-like_DNA-bd_sf"/>
</dbReference>
<dbReference type="InterPro" id="IPR000524">
    <property type="entry name" value="Tscrpt_reg_HTH_GntR"/>
</dbReference>
<dbReference type="SUPFAM" id="SSF48008">
    <property type="entry name" value="GntR ligand-binding domain-like"/>
    <property type="match status" value="1"/>
</dbReference>
<dbReference type="SUPFAM" id="SSF46785">
    <property type="entry name" value="Winged helix' DNA-binding domain"/>
    <property type="match status" value="1"/>
</dbReference>
<feature type="domain" description="HTH gntR-type" evidence="4">
    <location>
        <begin position="15"/>
        <end position="82"/>
    </location>
</feature>
<dbReference type="InterPro" id="IPR036390">
    <property type="entry name" value="WH_DNA-bd_sf"/>
</dbReference>
<evidence type="ECO:0000256" key="1">
    <source>
        <dbReference type="ARBA" id="ARBA00023015"/>
    </source>
</evidence>
<dbReference type="Gene3D" id="1.20.120.530">
    <property type="entry name" value="GntR ligand-binding domain-like"/>
    <property type="match status" value="1"/>
</dbReference>
<proteinExistence type="predicted"/>
<dbReference type="PATRIC" id="fig|1317118.6.peg.3395"/>